<dbReference type="Gene3D" id="1.10.1660.10">
    <property type="match status" value="1"/>
</dbReference>
<dbReference type="PROSITE" id="PS50937">
    <property type="entry name" value="HTH_MERR_2"/>
    <property type="match status" value="1"/>
</dbReference>
<gene>
    <name evidence="2" type="ORF">Prum_074310</name>
</gene>
<reference evidence="2 3" key="2">
    <citation type="submission" date="2020-03" db="EMBL/GenBank/DDBJ databases">
        <authorList>
            <person name="Ichikawa N."/>
            <person name="Kimura A."/>
            <person name="Kitahashi Y."/>
            <person name="Uohara A."/>
        </authorList>
    </citation>
    <scope>NUCLEOTIDE SEQUENCE [LARGE SCALE GENOMIC DNA]</scope>
    <source>
        <strain evidence="2 3">NBRC 108638</strain>
    </source>
</reference>
<dbReference type="Pfam" id="PF13411">
    <property type="entry name" value="MerR_1"/>
    <property type="match status" value="1"/>
</dbReference>
<reference evidence="2 3" key="1">
    <citation type="submission" date="2020-03" db="EMBL/GenBank/DDBJ databases">
        <title>Whole genome shotgun sequence of Phytohabitans rumicis NBRC 108638.</title>
        <authorList>
            <person name="Komaki H."/>
            <person name="Tamura T."/>
        </authorList>
    </citation>
    <scope>NUCLEOTIDE SEQUENCE [LARGE SCALE GENOMIC DNA]</scope>
    <source>
        <strain evidence="2 3">NBRC 108638</strain>
    </source>
</reference>
<accession>A0A6V8LGT3</accession>
<name>A0A6V8LGT3_9ACTN</name>
<organism evidence="2 3">
    <name type="scientific">Phytohabitans rumicis</name>
    <dbReference type="NCBI Taxonomy" id="1076125"/>
    <lineage>
        <taxon>Bacteria</taxon>
        <taxon>Bacillati</taxon>
        <taxon>Actinomycetota</taxon>
        <taxon>Actinomycetes</taxon>
        <taxon>Micromonosporales</taxon>
        <taxon>Micromonosporaceae</taxon>
    </lineage>
</organism>
<evidence type="ECO:0000259" key="1">
    <source>
        <dbReference type="PROSITE" id="PS50937"/>
    </source>
</evidence>
<keyword evidence="3" id="KW-1185">Reference proteome</keyword>
<dbReference type="AlphaFoldDB" id="A0A6V8LGT3"/>
<dbReference type="SUPFAM" id="SSF46955">
    <property type="entry name" value="Putative DNA-binding domain"/>
    <property type="match status" value="1"/>
</dbReference>
<comment type="caution">
    <text evidence="2">The sequence shown here is derived from an EMBL/GenBank/DDBJ whole genome shotgun (WGS) entry which is preliminary data.</text>
</comment>
<evidence type="ECO:0000313" key="3">
    <source>
        <dbReference type="Proteomes" id="UP000482960"/>
    </source>
</evidence>
<sequence length="115" mass="12947">MTPSGRESGRRRYDEADLRRIAVIQLCQNTALMSLDEIRVVLAGGDQTQGWREAVQGRLQACDEQLARLSSARAYLAHVLECPSEDPVQQCPYLAKEIDEHLTQAPSRQARRAVR</sequence>
<protein>
    <recommendedName>
        <fullName evidence="1">HTH merR-type domain-containing protein</fullName>
    </recommendedName>
</protein>
<dbReference type="GO" id="GO:0003677">
    <property type="term" value="F:DNA binding"/>
    <property type="evidence" value="ECO:0007669"/>
    <property type="project" value="InterPro"/>
</dbReference>
<feature type="domain" description="HTH merR-type" evidence="1">
    <location>
        <begin position="1"/>
        <end position="44"/>
    </location>
</feature>
<dbReference type="InterPro" id="IPR000551">
    <property type="entry name" value="MerR-type_HTH_dom"/>
</dbReference>
<dbReference type="InterPro" id="IPR009061">
    <property type="entry name" value="DNA-bd_dom_put_sf"/>
</dbReference>
<evidence type="ECO:0000313" key="2">
    <source>
        <dbReference type="EMBL" id="GFJ93789.1"/>
    </source>
</evidence>
<dbReference type="EMBL" id="BLPG01000001">
    <property type="protein sequence ID" value="GFJ93789.1"/>
    <property type="molecule type" value="Genomic_DNA"/>
</dbReference>
<dbReference type="Proteomes" id="UP000482960">
    <property type="component" value="Unassembled WGS sequence"/>
</dbReference>
<dbReference type="GO" id="GO:0006355">
    <property type="term" value="P:regulation of DNA-templated transcription"/>
    <property type="evidence" value="ECO:0007669"/>
    <property type="project" value="InterPro"/>
</dbReference>
<proteinExistence type="predicted"/>